<feature type="region of interest" description="Disordered" evidence="1">
    <location>
        <begin position="1"/>
        <end position="189"/>
    </location>
</feature>
<feature type="compositionally biased region" description="Basic and acidic residues" evidence="1">
    <location>
        <begin position="147"/>
        <end position="179"/>
    </location>
</feature>
<name>A0A9X3SW84_9ACTN</name>
<sequence length="371" mass="38059">MTAKARNATRNPALPRPARWRARTAREAAVVPALSDFGTDPGGDPPRDSVLQRPGGGRAARSATAPRGNRGPAKDAGRPAAPAPAASHATPEPTGRPGVLRGVRRLPSQLARPITGRVSAARREREAGAEGAGWIRRFPSPVPRTAKRPESAEREGGPGPADADRPRERVERDAGDRSRGRMRLGRKPRAARPADWIPVRYRVARAVGAAASALPESRAVRVGTAVAELVAANQGAIKAGLTAASVVPVLRPYVKVAATAMGAIAVARRVARAKNAAADVAAAFRGPAAPGMAHAGNGFGLDAKAVPPARAGDAAGASAVPPHAGGRASDATGDRAPATEGRDPEEPDPSAALQPLRRSDAQASTEQGREP</sequence>
<keyword evidence="5" id="KW-1185">Reference proteome</keyword>
<feature type="compositionally biased region" description="Polar residues" evidence="1">
    <location>
        <begin position="361"/>
        <end position="371"/>
    </location>
</feature>
<dbReference type="Proteomes" id="UP001145799">
    <property type="component" value="Unassembled WGS sequence"/>
</dbReference>
<gene>
    <name evidence="3" type="ORF">J2S69_002420</name>
    <name evidence="2" type="ORF">O2L01_21205</name>
</gene>
<evidence type="ECO:0000313" key="4">
    <source>
        <dbReference type="Proteomes" id="UP001145799"/>
    </source>
</evidence>
<feature type="compositionally biased region" description="Low complexity" evidence="1">
    <location>
        <begin position="312"/>
        <end position="322"/>
    </location>
</feature>
<dbReference type="EMBL" id="JAPZVQ010000016">
    <property type="protein sequence ID" value="MDA1387525.1"/>
    <property type="molecule type" value="Genomic_DNA"/>
</dbReference>
<evidence type="ECO:0000313" key="2">
    <source>
        <dbReference type="EMBL" id="MDA1387525.1"/>
    </source>
</evidence>
<feature type="region of interest" description="Disordered" evidence="1">
    <location>
        <begin position="312"/>
        <end position="371"/>
    </location>
</feature>
<evidence type="ECO:0000313" key="5">
    <source>
        <dbReference type="Proteomes" id="UP001183604"/>
    </source>
</evidence>
<accession>A0A9X3SW84</accession>
<evidence type="ECO:0000313" key="3">
    <source>
        <dbReference type="EMBL" id="MDR7338701.1"/>
    </source>
</evidence>
<reference evidence="3 5" key="2">
    <citation type="submission" date="2023-07" db="EMBL/GenBank/DDBJ databases">
        <title>Sequencing the genomes of 1000 actinobacteria strains.</title>
        <authorList>
            <person name="Klenk H.-P."/>
        </authorList>
    </citation>
    <scope>NUCLEOTIDE SEQUENCE [LARGE SCALE GENOMIC DNA]</scope>
    <source>
        <strain evidence="3 5">DSM 44724</strain>
    </source>
</reference>
<dbReference type="Proteomes" id="UP001183604">
    <property type="component" value="Unassembled WGS sequence"/>
</dbReference>
<feature type="compositionally biased region" description="Low complexity" evidence="1">
    <location>
        <begin position="78"/>
        <end position="107"/>
    </location>
</feature>
<comment type="caution">
    <text evidence="2">The sequence shown here is derived from an EMBL/GenBank/DDBJ whole genome shotgun (WGS) entry which is preliminary data.</text>
</comment>
<dbReference type="EMBL" id="JAVDYD010000001">
    <property type="protein sequence ID" value="MDR7338701.1"/>
    <property type="molecule type" value="Genomic_DNA"/>
</dbReference>
<organism evidence="2 4">
    <name type="scientific">Glycomyces lechevalierae</name>
    <dbReference type="NCBI Taxonomy" id="256034"/>
    <lineage>
        <taxon>Bacteria</taxon>
        <taxon>Bacillati</taxon>
        <taxon>Actinomycetota</taxon>
        <taxon>Actinomycetes</taxon>
        <taxon>Glycomycetales</taxon>
        <taxon>Glycomycetaceae</taxon>
        <taxon>Glycomyces</taxon>
    </lineage>
</organism>
<protein>
    <submittedName>
        <fullName evidence="2">Uncharacterized protein</fullName>
    </submittedName>
</protein>
<feature type="compositionally biased region" description="Basic residues" evidence="1">
    <location>
        <begin position="180"/>
        <end position="189"/>
    </location>
</feature>
<proteinExistence type="predicted"/>
<dbReference type="AlphaFoldDB" id="A0A9X3SW84"/>
<reference evidence="2" key="1">
    <citation type="submission" date="2022-12" db="EMBL/GenBank/DDBJ databases">
        <title>Gycomyces niveus sp.nov., a novel actinomycete isolated from soil in Shouguang.</title>
        <authorList>
            <person name="Yang X."/>
        </authorList>
    </citation>
    <scope>NUCLEOTIDE SEQUENCE</scope>
    <source>
        <strain evidence="2">DSM 44724</strain>
    </source>
</reference>
<evidence type="ECO:0000256" key="1">
    <source>
        <dbReference type="SAM" id="MobiDB-lite"/>
    </source>
</evidence>
<dbReference type="RefSeq" id="WP_270124029.1">
    <property type="nucleotide sequence ID" value="NZ_BAAAOM010000004.1"/>
</dbReference>